<evidence type="ECO:0000256" key="1">
    <source>
        <dbReference type="ARBA" id="ARBA00022603"/>
    </source>
</evidence>
<keyword evidence="2 5" id="KW-0808">Transferase</keyword>
<feature type="domain" description="Methyltransferase" evidence="4">
    <location>
        <begin position="52"/>
        <end position="144"/>
    </location>
</feature>
<sequence>MDRAEDSSEGDAAVRFTDADAAALYDLVNPWDPERWPGDGFYDELVRAAGSVLDVGCGTGAMLRLAREHGHRGRLVGLDPDPAALARARRRADIEWVEGTASDARWDAAFDLATMTGHAFQCLVTDAELGASLAAVHRALRSGGRFAFETRHPQARAWEGWNPSEASDVVDAAGRALRLWHETESVIGEVVTFTGTTATADGTVLRVDRTRLRFLAEAVLDAFLADAGFVIEARYGDWGGGPVTGTSREIITIARRR</sequence>
<name>A0A640TBL7_9ACTN</name>
<accession>A0A640TBL7</accession>
<dbReference type="SUPFAM" id="SSF53335">
    <property type="entry name" value="S-adenosyl-L-methionine-dependent methyltransferases"/>
    <property type="match status" value="1"/>
</dbReference>
<dbReference type="InterPro" id="IPR041698">
    <property type="entry name" value="Methyltransf_25"/>
</dbReference>
<dbReference type="EMBL" id="BLIO01000001">
    <property type="protein sequence ID" value="GFE19045.1"/>
    <property type="molecule type" value="Genomic_DNA"/>
</dbReference>
<dbReference type="CDD" id="cd02440">
    <property type="entry name" value="AdoMet_MTases"/>
    <property type="match status" value="1"/>
</dbReference>
<evidence type="ECO:0000256" key="3">
    <source>
        <dbReference type="ARBA" id="ARBA00022691"/>
    </source>
</evidence>
<evidence type="ECO:0000259" key="4">
    <source>
        <dbReference type="Pfam" id="PF13649"/>
    </source>
</evidence>
<keyword evidence="1 5" id="KW-0489">Methyltransferase</keyword>
<proteinExistence type="predicted"/>
<dbReference type="AlphaFoldDB" id="A0A640TBL7"/>
<dbReference type="GO" id="GO:0032259">
    <property type="term" value="P:methylation"/>
    <property type="evidence" value="ECO:0007669"/>
    <property type="project" value="UniProtKB-KW"/>
</dbReference>
<keyword evidence="3" id="KW-0949">S-adenosyl-L-methionine</keyword>
<dbReference type="PANTHER" id="PTHR43464:SF19">
    <property type="entry name" value="UBIQUINONE BIOSYNTHESIS O-METHYLTRANSFERASE, MITOCHONDRIAL"/>
    <property type="match status" value="1"/>
</dbReference>
<reference evidence="5 6" key="1">
    <citation type="submission" date="2019-12" db="EMBL/GenBank/DDBJ databases">
        <title>Whole genome shotgun sequence of Streptomyces hygroscopicus subsp. glebosus NBRC 13786.</title>
        <authorList>
            <person name="Ichikawa N."/>
            <person name="Kimura A."/>
            <person name="Kitahashi Y."/>
            <person name="Komaki H."/>
            <person name="Tamura T."/>
        </authorList>
    </citation>
    <scope>NUCLEOTIDE SEQUENCE [LARGE SCALE GENOMIC DNA]</scope>
    <source>
        <strain evidence="5 6">NBRC 13786</strain>
    </source>
</reference>
<dbReference type="Proteomes" id="UP000430079">
    <property type="component" value="Unassembled WGS sequence"/>
</dbReference>
<dbReference type="PANTHER" id="PTHR43464">
    <property type="entry name" value="METHYLTRANSFERASE"/>
    <property type="match status" value="1"/>
</dbReference>
<evidence type="ECO:0000313" key="6">
    <source>
        <dbReference type="Proteomes" id="UP000430079"/>
    </source>
</evidence>
<comment type="caution">
    <text evidence="5">The sequence shown here is derived from an EMBL/GenBank/DDBJ whole genome shotgun (WGS) entry which is preliminary data.</text>
</comment>
<dbReference type="Pfam" id="PF13649">
    <property type="entry name" value="Methyltransf_25"/>
    <property type="match status" value="1"/>
</dbReference>
<keyword evidence="6" id="KW-1185">Reference proteome</keyword>
<evidence type="ECO:0000256" key="2">
    <source>
        <dbReference type="ARBA" id="ARBA00022679"/>
    </source>
</evidence>
<organism evidence="5 6">
    <name type="scientific">Streptomyces glebosus</name>
    <dbReference type="NCBI Taxonomy" id="249580"/>
    <lineage>
        <taxon>Bacteria</taxon>
        <taxon>Bacillati</taxon>
        <taxon>Actinomycetota</taxon>
        <taxon>Actinomycetes</taxon>
        <taxon>Kitasatosporales</taxon>
        <taxon>Streptomycetaceae</taxon>
        <taxon>Streptomyces</taxon>
    </lineage>
</organism>
<dbReference type="InterPro" id="IPR029063">
    <property type="entry name" value="SAM-dependent_MTases_sf"/>
</dbReference>
<dbReference type="Gene3D" id="3.40.50.150">
    <property type="entry name" value="Vaccinia Virus protein VP39"/>
    <property type="match status" value="1"/>
</dbReference>
<protein>
    <submittedName>
        <fullName evidence="5">Methyltransferase</fullName>
    </submittedName>
</protein>
<dbReference type="GO" id="GO:0008168">
    <property type="term" value="F:methyltransferase activity"/>
    <property type="evidence" value="ECO:0007669"/>
    <property type="project" value="UniProtKB-KW"/>
</dbReference>
<evidence type="ECO:0000313" key="5">
    <source>
        <dbReference type="EMBL" id="GFE19045.1"/>
    </source>
</evidence>
<gene>
    <name evidence="5" type="ORF">Sgleb_70920</name>
</gene>